<dbReference type="EMBL" id="JADDIV010000004">
    <property type="protein sequence ID" value="MBE7368519.1"/>
    <property type="molecule type" value="Genomic_DNA"/>
</dbReference>
<dbReference type="RefSeq" id="WP_193677161.1">
    <property type="nucleotide sequence ID" value="NZ_JADDIV010000004.1"/>
</dbReference>
<dbReference type="Proteomes" id="UP000806285">
    <property type="component" value="Unassembled WGS sequence"/>
</dbReference>
<gene>
    <name evidence="3" type="ORF">IM787_13250</name>
</gene>
<dbReference type="InterPro" id="IPR016032">
    <property type="entry name" value="Sig_transdc_resp-reg_C-effctor"/>
</dbReference>
<protein>
    <submittedName>
        <fullName evidence="3">Helix-turn-helix transcriptional regulator</fullName>
    </submittedName>
</protein>
<organism evidence="3 4">
    <name type="scientific">Ramlibacter pallidus</name>
    <dbReference type="NCBI Taxonomy" id="2780087"/>
    <lineage>
        <taxon>Bacteria</taxon>
        <taxon>Pseudomonadati</taxon>
        <taxon>Pseudomonadota</taxon>
        <taxon>Betaproteobacteria</taxon>
        <taxon>Burkholderiales</taxon>
        <taxon>Comamonadaceae</taxon>
        <taxon>Ramlibacter</taxon>
    </lineage>
</organism>
<accession>A0ABR9S506</accession>
<dbReference type="InterPro" id="IPR000792">
    <property type="entry name" value="Tscrpt_reg_LuxR_C"/>
</dbReference>
<comment type="caution">
    <text evidence="3">The sequence shown here is derived from an EMBL/GenBank/DDBJ whole genome shotgun (WGS) entry which is preliminary data.</text>
</comment>
<evidence type="ECO:0000256" key="1">
    <source>
        <dbReference type="SAM" id="MobiDB-lite"/>
    </source>
</evidence>
<keyword evidence="4" id="KW-1185">Reference proteome</keyword>
<dbReference type="Gene3D" id="1.10.10.10">
    <property type="entry name" value="Winged helix-like DNA-binding domain superfamily/Winged helix DNA-binding domain"/>
    <property type="match status" value="1"/>
</dbReference>
<sequence length="224" mass="23519">MDGTLFSPPAAPGSRRYPHPAFPDAPDTADPAPLAHCITRVLDEIDYGVILLSSAFSVAHLNHAARRELAGGHPLRLAGGHLYARSAEDDALLAAALAASRDQGLRRMLTFQHGERRWMLAVVPMAGGGAGPLSLVVLGKSAACETLSADGFARWYGLTQAEAAVLLALSTGLRPGTIAQRQGVALSTVRTHIARIRDKTGAASIAELLDMIARLPPLVGALRD</sequence>
<name>A0ABR9S506_9BURK</name>
<feature type="region of interest" description="Disordered" evidence="1">
    <location>
        <begin position="1"/>
        <end position="28"/>
    </location>
</feature>
<reference evidence="3 4" key="1">
    <citation type="submission" date="2020-10" db="EMBL/GenBank/DDBJ databases">
        <title>Ramlibacter sp. HM2 16S ribosomal RNA gene Genome sequencing and assembly.</title>
        <authorList>
            <person name="Kang M."/>
        </authorList>
    </citation>
    <scope>NUCLEOTIDE SEQUENCE [LARGE SCALE GENOMIC DNA]</scope>
    <source>
        <strain evidence="3 4">HM2</strain>
    </source>
</reference>
<feature type="domain" description="HTH luxR-type" evidence="2">
    <location>
        <begin position="155"/>
        <end position="212"/>
    </location>
</feature>
<dbReference type="Pfam" id="PF00196">
    <property type="entry name" value="GerE"/>
    <property type="match status" value="1"/>
</dbReference>
<dbReference type="SUPFAM" id="SSF46894">
    <property type="entry name" value="C-terminal effector domain of the bipartite response regulators"/>
    <property type="match status" value="1"/>
</dbReference>
<evidence type="ECO:0000313" key="4">
    <source>
        <dbReference type="Proteomes" id="UP000806285"/>
    </source>
</evidence>
<evidence type="ECO:0000313" key="3">
    <source>
        <dbReference type="EMBL" id="MBE7368519.1"/>
    </source>
</evidence>
<dbReference type="SMART" id="SM00421">
    <property type="entry name" value="HTH_LUXR"/>
    <property type="match status" value="1"/>
</dbReference>
<dbReference type="InterPro" id="IPR036388">
    <property type="entry name" value="WH-like_DNA-bd_sf"/>
</dbReference>
<evidence type="ECO:0000259" key="2">
    <source>
        <dbReference type="SMART" id="SM00421"/>
    </source>
</evidence>
<proteinExistence type="predicted"/>